<protein>
    <recommendedName>
        <fullName evidence="3">DUF3135 domain-containing protein</fullName>
    </recommendedName>
</protein>
<evidence type="ECO:0000313" key="1">
    <source>
        <dbReference type="EMBL" id="GIZ54110.1"/>
    </source>
</evidence>
<proteinExistence type="predicted"/>
<sequence length="106" mass="12288">MNMNLPDFDVLLAIHREDPEALERFRRHLLREAVDSAPLQHRDSLEELLRRIEEARSEARDPVDAAAIAFRMMRDSVDRLQASWDEALHAVSGMQARVLIERMRAA</sequence>
<keyword evidence="2" id="KW-1185">Reference proteome</keyword>
<dbReference type="Pfam" id="PF11333">
    <property type="entry name" value="DUF3135"/>
    <property type="match status" value="1"/>
</dbReference>
<gene>
    <name evidence="1" type="ORF">NCCP691_41240</name>
</gene>
<dbReference type="Proteomes" id="UP000887222">
    <property type="component" value="Unassembled WGS sequence"/>
</dbReference>
<accession>A0ABQ4QBB6</accession>
<dbReference type="EMBL" id="BPMK01000027">
    <property type="protein sequence ID" value="GIZ54110.1"/>
    <property type="molecule type" value="Genomic_DNA"/>
</dbReference>
<reference evidence="1 2" key="1">
    <citation type="journal article" date="2022" name="Int. J. Syst. Evol. Microbiol.">
        <title>Noviherbaspirillum aridicola sp. nov., isolated from an arid soil in Pakistan.</title>
        <authorList>
            <person name="Khan I.U."/>
            <person name="Saqib M."/>
            <person name="Amin A."/>
            <person name="Hussain F."/>
            <person name="Li L."/>
            <person name="Liu Y.H."/>
            <person name="Fang B.Z."/>
            <person name="Ahmed I."/>
            <person name="Li W.J."/>
        </authorList>
    </citation>
    <scope>NUCLEOTIDE SEQUENCE [LARGE SCALE GENOMIC DNA]</scope>
    <source>
        <strain evidence="1 2">NCCP-691</strain>
    </source>
</reference>
<organism evidence="1 2">
    <name type="scientific">Noviherbaspirillum aridicola</name>
    <dbReference type="NCBI Taxonomy" id="2849687"/>
    <lineage>
        <taxon>Bacteria</taxon>
        <taxon>Pseudomonadati</taxon>
        <taxon>Pseudomonadota</taxon>
        <taxon>Betaproteobacteria</taxon>
        <taxon>Burkholderiales</taxon>
        <taxon>Oxalobacteraceae</taxon>
        <taxon>Noviherbaspirillum</taxon>
    </lineage>
</organism>
<evidence type="ECO:0000313" key="2">
    <source>
        <dbReference type="Proteomes" id="UP000887222"/>
    </source>
</evidence>
<comment type="caution">
    <text evidence="1">The sequence shown here is derived from an EMBL/GenBank/DDBJ whole genome shotgun (WGS) entry which is preliminary data.</text>
</comment>
<name>A0ABQ4QBB6_9BURK</name>
<evidence type="ECO:0008006" key="3">
    <source>
        <dbReference type="Google" id="ProtNLM"/>
    </source>
</evidence>
<dbReference type="InterPro" id="IPR021482">
    <property type="entry name" value="DUF3135"/>
</dbReference>